<dbReference type="InterPro" id="IPR005592">
    <property type="entry name" value="Mono/diacylglycerol_lipase_N"/>
</dbReference>
<keyword evidence="5" id="KW-1185">Reference proteome</keyword>
<dbReference type="AlphaFoldDB" id="A0AA88QGB2"/>
<reference evidence="4" key="1">
    <citation type="submission" date="2022-12" db="EMBL/GenBank/DDBJ databases">
        <title>Draft genome assemblies for two species of Escallonia (Escalloniales).</title>
        <authorList>
            <person name="Chanderbali A."/>
            <person name="Dervinis C."/>
            <person name="Anghel I."/>
            <person name="Soltis D."/>
            <person name="Soltis P."/>
            <person name="Zapata F."/>
        </authorList>
    </citation>
    <scope>NUCLEOTIDE SEQUENCE</scope>
    <source>
        <strain evidence="4">UCBG92.1500</strain>
        <tissue evidence="4">Leaf</tissue>
    </source>
</reference>
<dbReference type="GO" id="GO:0016042">
    <property type="term" value="P:lipid catabolic process"/>
    <property type="evidence" value="ECO:0007669"/>
    <property type="project" value="InterPro"/>
</dbReference>
<evidence type="ECO:0000256" key="1">
    <source>
        <dbReference type="ARBA" id="ARBA00022801"/>
    </source>
</evidence>
<feature type="domain" description="Mono-/di-acylglycerol lipase N-terminal" evidence="3">
    <location>
        <begin position="9"/>
        <end position="58"/>
    </location>
</feature>
<name>A0AA88QGB2_9ASTE</name>
<dbReference type="SUPFAM" id="SSF53474">
    <property type="entry name" value="alpha/beta-Hydrolases"/>
    <property type="match status" value="1"/>
</dbReference>
<dbReference type="PANTHER" id="PTHR46398">
    <property type="entry name" value="ALPHA/BETA-HYDROLASES SUPERFAMILY PROTEIN"/>
    <property type="match status" value="1"/>
</dbReference>
<dbReference type="PANTHER" id="PTHR46398:SF7">
    <property type="entry name" value="ALPHA_BETA-HYDROLASES SUPERFAMILY PROTEIN"/>
    <property type="match status" value="1"/>
</dbReference>
<organism evidence="4 5">
    <name type="scientific">Escallonia rubra</name>
    <dbReference type="NCBI Taxonomy" id="112253"/>
    <lineage>
        <taxon>Eukaryota</taxon>
        <taxon>Viridiplantae</taxon>
        <taxon>Streptophyta</taxon>
        <taxon>Embryophyta</taxon>
        <taxon>Tracheophyta</taxon>
        <taxon>Spermatophyta</taxon>
        <taxon>Magnoliopsida</taxon>
        <taxon>eudicotyledons</taxon>
        <taxon>Gunneridae</taxon>
        <taxon>Pentapetalae</taxon>
        <taxon>asterids</taxon>
        <taxon>campanulids</taxon>
        <taxon>Escalloniales</taxon>
        <taxon>Escalloniaceae</taxon>
        <taxon>Escallonia</taxon>
    </lineage>
</organism>
<comment type="caution">
    <text evidence="4">The sequence shown here is derived from an EMBL/GenBank/DDBJ whole genome shotgun (WGS) entry which is preliminary data.</text>
</comment>
<dbReference type="InterPro" id="IPR002921">
    <property type="entry name" value="Fungal_lipase-type"/>
</dbReference>
<dbReference type="InterPro" id="IPR029058">
    <property type="entry name" value="AB_hydrolase_fold"/>
</dbReference>
<dbReference type="Proteomes" id="UP001187471">
    <property type="component" value="Unassembled WGS sequence"/>
</dbReference>
<gene>
    <name evidence="4" type="ORF">RJ640_027721</name>
</gene>
<protein>
    <submittedName>
        <fullName evidence="4">Uncharacterized protein</fullName>
    </submittedName>
</protein>
<dbReference type="GO" id="GO:0016787">
    <property type="term" value="F:hydrolase activity"/>
    <property type="evidence" value="ECO:0007669"/>
    <property type="project" value="UniProtKB-KW"/>
</dbReference>
<dbReference type="Pfam" id="PF03893">
    <property type="entry name" value="Lipase3_N"/>
    <property type="match status" value="1"/>
</dbReference>
<evidence type="ECO:0000313" key="5">
    <source>
        <dbReference type="Proteomes" id="UP001187471"/>
    </source>
</evidence>
<evidence type="ECO:0000313" key="4">
    <source>
        <dbReference type="EMBL" id="KAK2967827.1"/>
    </source>
</evidence>
<keyword evidence="1" id="KW-0378">Hydrolase</keyword>
<sequence>MLLLLRAFHTVGSDDSTTWASATADEFAPVPRVCCLILAVYADDLRNRQFPPAHGGYRLNPDWVVKRVTYEQASGHAPPYLIDVDHEHREIVLAIRGLNLVKESDYKLIIDNALGMQMFDGGYVHHELLKSAIWLLNQESDTLNRLWVENGSDYKMVFAGHSLGSGVAALLTVIMVNHQSPRCGRP</sequence>
<feature type="domain" description="Fungal lipase-type" evidence="2">
    <location>
        <begin position="92"/>
        <end position="180"/>
    </location>
</feature>
<dbReference type="Pfam" id="PF01764">
    <property type="entry name" value="Lipase_3"/>
    <property type="match status" value="1"/>
</dbReference>
<dbReference type="EMBL" id="JAVXUO010002982">
    <property type="protein sequence ID" value="KAK2967827.1"/>
    <property type="molecule type" value="Genomic_DNA"/>
</dbReference>
<accession>A0AA88QGB2</accession>
<evidence type="ECO:0000259" key="3">
    <source>
        <dbReference type="Pfam" id="PF03893"/>
    </source>
</evidence>
<evidence type="ECO:0000259" key="2">
    <source>
        <dbReference type="Pfam" id="PF01764"/>
    </source>
</evidence>
<proteinExistence type="predicted"/>
<dbReference type="Gene3D" id="3.40.50.1820">
    <property type="entry name" value="alpha/beta hydrolase"/>
    <property type="match status" value="1"/>
</dbReference>